<dbReference type="Gene3D" id="3.30.260.10">
    <property type="entry name" value="TCP-1-like chaperonin intermediate domain"/>
    <property type="match status" value="1"/>
</dbReference>
<evidence type="ECO:0000256" key="7">
    <source>
        <dbReference type="ARBA" id="ARBA00029602"/>
    </source>
</evidence>
<dbReference type="InterPro" id="IPR002423">
    <property type="entry name" value="Cpn60/GroEL/TCP-1"/>
</dbReference>
<dbReference type="PANTHER" id="PTHR11353">
    <property type="entry name" value="CHAPERONIN"/>
    <property type="match status" value="1"/>
</dbReference>
<dbReference type="SUPFAM" id="SSF54849">
    <property type="entry name" value="GroEL-intermediate domain like"/>
    <property type="match status" value="1"/>
</dbReference>
<dbReference type="Gene3D" id="1.10.560.10">
    <property type="entry name" value="GroEL-like equatorial domain"/>
    <property type="match status" value="1"/>
</dbReference>
<keyword evidence="5 8" id="KW-0067">ATP-binding</keyword>
<proteinExistence type="inferred from homology"/>
<dbReference type="OrthoDB" id="1748577at2759"/>
<comment type="subcellular location">
    <subcellularLocation>
        <location evidence="1">Cytoplasm</location>
    </subcellularLocation>
</comment>
<dbReference type="STRING" id="983967.A0A1E4SWZ8"/>
<dbReference type="PRINTS" id="PR00304">
    <property type="entry name" value="TCOMPLEXTCP1"/>
</dbReference>
<dbReference type="SUPFAM" id="SSF52029">
    <property type="entry name" value="GroEL apical domain-like"/>
    <property type="match status" value="1"/>
</dbReference>
<name>A0A1E4SWZ8_9ASCO</name>
<evidence type="ECO:0000256" key="5">
    <source>
        <dbReference type="ARBA" id="ARBA00022840"/>
    </source>
</evidence>
<dbReference type="GO" id="GO:0140662">
    <property type="term" value="F:ATP-dependent protein folding chaperone"/>
    <property type="evidence" value="ECO:0007669"/>
    <property type="project" value="InterPro"/>
</dbReference>
<organism evidence="9 10">
    <name type="scientific">[Candida] arabinofermentans NRRL YB-2248</name>
    <dbReference type="NCBI Taxonomy" id="983967"/>
    <lineage>
        <taxon>Eukaryota</taxon>
        <taxon>Fungi</taxon>
        <taxon>Dikarya</taxon>
        <taxon>Ascomycota</taxon>
        <taxon>Saccharomycotina</taxon>
        <taxon>Pichiomycetes</taxon>
        <taxon>Pichiales</taxon>
        <taxon>Pichiaceae</taxon>
        <taxon>Ogataea</taxon>
        <taxon>Ogataea/Candida clade</taxon>
    </lineage>
</organism>
<dbReference type="Pfam" id="PF00118">
    <property type="entry name" value="Cpn60_TCP1"/>
    <property type="match status" value="1"/>
</dbReference>
<evidence type="ECO:0000256" key="2">
    <source>
        <dbReference type="ARBA" id="ARBA00008020"/>
    </source>
</evidence>
<dbReference type="EMBL" id="KV453859">
    <property type="protein sequence ID" value="ODV83972.1"/>
    <property type="molecule type" value="Genomic_DNA"/>
</dbReference>
<evidence type="ECO:0000256" key="6">
    <source>
        <dbReference type="ARBA" id="ARBA00023186"/>
    </source>
</evidence>
<dbReference type="PROSITE" id="PS00751">
    <property type="entry name" value="TCP1_2"/>
    <property type="match status" value="1"/>
</dbReference>
<evidence type="ECO:0000256" key="1">
    <source>
        <dbReference type="ARBA" id="ARBA00004496"/>
    </source>
</evidence>
<dbReference type="GO" id="GO:0005524">
    <property type="term" value="F:ATP binding"/>
    <property type="evidence" value="ECO:0007669"/>
    <property type="project" value="UniProtKB-KW"/>
</dbReference>
<protein>
    <recommendedName>
        <fullName evidence="7">CCT-theta</fullName>
    </recommendedName>
</protein>
<dbReference type="Proteomes" id="UP000094801">
    <property type="component" value="Unassembled WGS sequence"/>
</dbReference>
<dbReference type="NCBIfam" id="TIGR02346">
    <property type="entry name" value="chap_CCT_theta"/>
    <property type="match status" value="1"/>
</dbReference>
<evidence type="ECO:0000313" key="10">
    <source>
        <dbReference type="Proteomes" id="UP000094801"/>
    </source>
</evidence>
<dbReference type="InterPro" id="IPR002194">
    <property type="entry name" value="Chaperonin_TCP-1_CS"/>
</dbReference>
<dbReference type="GO" id="GO:0051082">
    <property type="term" value="F:unfolded protein binding"/>
    <property type="evidence" value="ECO:0007669"/>
    <property type="project" value="InterPro"/>
</dbReference>
<accession>A0A1E4SWZ8</accession>
<keyword evidence="10" id="KW-1185">Reference proteome</keyword>
<sequence length="558" mass="61060">MSMRMPNAPNAGLFKQGYQNYTNTDGAINRNIQACREISSMISTSIGPCGKNKILVNHLGKIFITNDAATMIKELDVVHPAVKILIMASEQQEQEMGDNTNYVLVLAGELLHLAEKLVVLGLTPTEIIQGYNLANKFVLNELNNLTISKIENYYSKDELLKIIHPVITSKQFGCEDKISDLVVDAVLNVIPKSNPKFFNVDSIRVVKIMGASLDSSYVLKGMVFPREPESHLKKINTTSKVAIYTCPIDITTTETKGTVLLHNAKEMIDFSKGEEDQLDQIVKEIYNSGVRVVIAGAGVGELALHYLDRYGILVLKVSSKFDLRRICRVCGASPLARLGAPMPEEMGSIDVVETKEIGGDRVTVFKQNDETETTSLTSTIVVRGATKNNLEDIERAIDDGVAVIKAVLQDPRLLPGAGSVEAELVKRVTTYGEKTPGLLQLGIKKFAEAFEFLPRILCETSGLDASEVLPRLYASHDESDSDSLKFGIDINSESVSDSLLDVNEFGIYDSLAVKKNAINLATEAVCTVLSVDQIIVAKRAGGPQMPQQPKPGNWDQDD</sequence>
<reference evidence="10" key="1">
    <citation type="submission" date="2016-04" db="EMBL/GenBank/DDBJ databases">
        <title>Comparative genomics of biotechnologically important yeasts.</title>
        <authorList>
            <consortium name="DOE Joint Genome Institute"/>
            <person name="Riley R."/>
            <person name="Haridas S."/>
            <person name="Wolfe K.H."/>
            <person name="Lopes M.R."/>
            <person name="Hittinger C.T."/>
            <person name="Goker M."/>
            <person name="Salamov A."/>
            <person name="Wisecaver J."/>
            <person name="Long T.M."/>
            <person name="Aerts A.L."/>
            <person name="Barry K."/>
            <person name="Choi C."/>
            <person name="Clum A."/>
            <person name="Coughlan A.Y."/>
            <person name="Deshpande S."/>
            <person name="Douglass A.P."/>
            <person name="Hanson S.J."/>
            <person name="Klenk H.-P."/>
            <person name="Labutti K."/>
            <person name="Lapidus A."/>
            <person name="Lindquist E."/>
            <person name="Lipzen A."/>
            <person name="Meier-Kolthoff J.P."/>
            <person name="Ohm R.A."/>
            <person name="Otillar R.P."/>
            <person name="Pangilinan J."/>
            <person name="Peng Y."/>
            <person name="Rokas A."/>
            <person name="Rosa C.A."/>
            <person name="Scheuner C."/>
            <person name="Sibirny A.A."/>
            <person name="Slot J.C."/>
            <person name="Stielow J.B."/>
            <person name="Sun H."/>
            <person name="Kurtzman C.P."/>
            <person name="Blackwell M."/>
            <person name="Grigoriev I.V."/>
            <person name="Jeffries T.W."/>
        </authorList>
    </citation>
    <scope>NUCLEOTIDE SEQUENCE [LARGE SCALE GENOMIC DNA]</scope>
    <source>
        <strain evidence="10">NRRL YB-2248</strain>
    </source>
</reference>
<gene>
    <name evidence="9" type="ORF">CANARDRAFT_18866</name>
</gene>
<dbReference type="InterPro" id="IPR027409">
    <property type="entry name" value="GroEL-like_apical_dom_sf"/>
</dbReference>
<keyword evidence="4 8" id="KW-0547">Nucleotide-binding</keyword>
<evidence type="ECO:0000313" key="9">
    <source>
        <dbReference type="EMBL" id="ODV83972.1"/>
    </source>
</evidence>
<dbReference type="SUPFAM" id="SSF48592">
    <property type="entry name" value="GroEL equatorial domain-like"/>
    <property type="match status" value="1"/>
</dbReference>
<keyword evidence="6 8" id="KW-0143">Chaperone</keyword>
<dbReference type="InterPro" id="IPR027413">
    <property type="entry name" value="GROEL-like_equatorial_sf"/>
</dbReference>
<dbReference type="FunFam" id="3.50.7.10:FF:000008">
    <property type="entry name" value="T-complex protein 1 subunit theta"/>
    <property type="match status" value="1"/>
</dbReference>
<dbReference type="GO" id="GO:0016887">
    <property type="term" value="F:ATP hydrolysis activity"/>
    <property type="evidence" value="ECO:0007669"/>
    <property type="project" value="InterPro"/>
</dbReference>
<dbReference type="Gene3D" id="3.50.7.10">
    <property type="entry name" value="GroEL"/>
    <property type="match status" value="1"/>
</dbReference>
<dbReference type="InterPro" id="IPR012721">
    <property type="entry name" value="Chap_CCT_theta"/>
</dbReference>
<dbReference type="InterPro" id="IPR027410">
    <property type="entry name" value="TCP-1-like_intermed_sf"/>
</dbReference>
<evidence type="ECO:0000256" key="8">
    <source>
        <dbReference type="RuleBase" id="RU004187"/>
    </source>
</evidence>
<evidence type="ECO:0000256" key="4">
    <source>
        <dbReference type="ARBA" id="ARBA00022741"/>
    </source>
</evidence>
<keyword evidence="3" id="KW-0963">Cytoplasm</keyword>
<evidence type="ECO:0000256" key="3">
    <source>
        <dbReference type="ARBA" id="ARBA00022490"/>
    </source>
</evidence>
<dbReference type="GO" id="GO:0005832">
    <property type="term" value="C:chaperonin-containing T-complex"/>
    <property type="evidence" value="ECO:0007669"/>
    <property type="project" value="UniProtKB-ARBA"/>
</dbReference>
<dbReference type="CDD" id="cd03341">
    <property type="entry name" value="TCP1_theta"/>
    <property type="match status" value="1"/>
</dbReference>
<comment type="similarity">
    <text evidence="2 8">Belongs to the TCP-1 chaperonin family.</text>
</comment>
<dbReference type="AlphaFoldDB" id="A0A1E4SWZ8"/>
<dbReference type="InterPro" id="IPR017998">
    <property type="entry name" value="Chaperone_TCP-1"/>
</dbReference>